<evidence type="ECO:0000313" key="2">
    <source>
        <dbReference type="Proteomes" id="UP001595791"/>
    </source>
</evidence>
<name>A0ABV8MM72_9NEIS</name>
<evidence type="ECO:0000313" key="1">
    <source>
        <dbReference type="EMBL" id="MFC4158385.1"/>
    </source>
</evidence>
<dbReference type="RefSeq" id="WP_378160999.1">
    <property type="nucleotide sequence ID" value="NZ_JBHSBU010000001.1"/>
</dbReference>
<accession>A0ABV8MM72</accession>
<keyword evidence="2" id="KW-1185">Reference proteome</keyword>
<comment type="caution">
    <text evidence="1">The sequence shown here is derived from an EMBL/GenBank/DDBJ whole genome shotgun (WGS) entry which is preliminary data.</text>
</comment>
<proteinExistence type="predicted"/>
<sequence length="120" mass="13016">MTPETESLSSRQRRALLRQECDRLSLSVHEREQVVTHSWCEIKHQVSARISSPPVLIGIAAGTGLLIGLRRRPLFARLWPGWPALGRVAMLLWSARQASEAAAAAKAAEEAASANGALPV</sequence>
<organism evidence="1 2">
    <name type="scientific">Chitinimonas lacunae</name>
    <dbReference type="NCBI Taxonomy" id="1963018"/>
    <lineage>
        <taxon>Bacteria</taxon>
        <taxon>Pseudomonadati</taxon>
        <taxon>Pseudomonadota</taxon>
        <taxon>Betaproteobacteria</taxon>
        <taxon>Neisseriales</taxon>
        <taxon>Chitinibacteraceae</taxon>
        <taxon>Chitinimonas</taxon>
    </lineage>
</organism>
<reference evidence="2" key="1">
    <citation type="journal article" date="2019" name="Int. J. Syst. Evol. Microbiol.">
        <title>The Global Catalogue of Microorganisms (GCM) 10K type strain sequencing project: providing services to taxonomists for standard genome sequencing and annotation.</title>
        <authorList>
            <consortium name="The Broad Institute Genomics Platform"/>
            <consortium name="The Broad Institute Genome Sequencing Center for Infectious Disease"/>
            <person name="Wu L."/>
            <person name="Ma J."/>
        </authorList>
    </citation>
    <scope>NUCLEOTIDE SEQUENCE [LARGE SCALE GENOMIC DNA]</scope>
    <source>
        <strain evidence="2">LMG 29894</strain>
    </source>
</reference>
<gene>
    <name evidence="1" type="ORF">ACFOW7_03325</name>
</gene>
<dbReference type="Proteomes" id="UP001595791">
    <property type="component" value="Unassembled WGS sequence"/>
</dbReference>
<evidence type="ECO:0008006" key="3">
    <source>
        <dbReference type="Google" id="ProtNLM"/>
    </source>
</evidence>
<dbReference type="EMBL" id="JBHSBU010000001">
    <property type="protein sequence ID" value="MFC4158385.1"/>
    <property type="molecule type" value="Genomic_DNA"/>
</dbReference>
<protein>
    <recommendedName>
        <fullName evidence="3">DUF3618 domain-containing protein</fullName>
    </recommendedName>
</protein>